<dbReference type="AlphaFoldDB" id="A0A934N8H5"/>
<evidence type="ECO:0000313" key="3">
    <source>
        <dbReference type="Proteomes" id="UP000612893"/>
    </source>
</evidence>
<dbReference type="InterPro" id="IPR050625">
    <property type="entry name" value="ParA/MinD_ATPase"/>
</dbReference>
<dbReference type="InterPro" id="IPR027417">
    <property type="entry name" value="P-loop_NTPase"/>
</dbReference>
<organism evidence="2 3">
    <name type="scientific">Candidatus Nephthysia bennettiae</name>
    <dbReference type="NCBI Taxonomy" id="3127016"/>
    <lineage>
        <taxon>Bacteria</taxon>
        <taxon>Bacillati</taxon>
        <taxon>Candidatus Dormiibacterota</taxon>
        <taxon>Candidatus Dormibacteria</taxon>
        <taxon>Candidatus Dormibacterales</taxon>
        <taxon>Candidatus Dormibacteraceae</taxon>
        <taxon>Candidatus Nephthysia</taxon>
    </lineage>
</organism>
<reference evidence="2" key="1">
    <citation type="submission" date="2020-10" db="EMBL/GenBank/DDBJ databases">
        <title>Ca. Dormibacterota MAGs.</title>
        <authorList>
            <person name="Montgomery K."/>
        </authorList>
    </citation>
    <scope>NUCLEOTIDE SEQUENCE [LARGE SCALE GENOMIC DNA]</scope>
    <source>
        <strain evidence="2">SC8812_S17_10</strain>
    </source>
</reference>
<dbReference type="InterPro" id="IPR025669">
    <property type="entry name" value="AAA_dom"/>
</dbReference>
<dbReference type="Proteomes" id="UP000612893">
    <property type="component" value="Unassembled WGS sequence"/>
</dbReference>
<evidence type="ECO:0000313" key="2">
    <source>
        <dbReference type="EMBL" id="MBJ7597993.1"/>
    </source>
</evidence>
<dbReference type="EMBL" id="JAEKNR010000088">
    <property type="protein sequence ID" value="MBJ7597993.1"/>
    <property type="molecule type" value="Genomic_DNA"/>
</dbReference>
<dbReference type="Pfam" id="PF13614">
    <property type="entry name" value="AAA_31"/>
    <property type="match status" value="1"/>
</dbReference>
<name>A0A934N8H5_9BACT</name>
<proteinExistence type="predicted"/>
<protein>
    <submittedName>
        <fullName evidence="2">MinD/ParA family protein</fullName>
    </submittedName>
</protein>
<dbReference type="Gene3D" id="3.40.50.300">
    <property type="entry name" value="P-loop containing nucleotide triphosphate hydrolases"/>
    <property type="match status" value="1"/>
</dbReference>
<gene>
    <name evidence="2" type="ORF">JF922_07885</name>
</gene>
<dbReference type="PANTHER" id="PTHR43384:SF14">
    <property type="entry name" value="ESX-1 SECRETION-ASSOCIATED PROTEIN ESPI"/>
    <property type="match status" value="1"/>
</dbReference>
<accession>A0A934N8H5</accession>
<feature type="domain" description="AAA" evidence="1">
    <location>
        <begin position="50"/>
        <end position="193"/>
    </location>
</feature>
<dbReference type="GO" id="GO:0005524">
    <property type="term" value="F:ATP binding"/>
    <property type="evidence" value="ECO:0007669"/>
    <property type="project" value="TreeGrafter"/>
</dbReference>
<evidence type="ECO:0000259" key="1">
    <source>
        <dbReference type="Pfam" id="PF13614"/>
    </source>
</evidence>
<dbReference type="GO" id="GO:0009898">
    <property type="term" value="C:cytoplasmic side of plasma membrane"/>
    <property type="evidence" value="ECO:0007669"/>
    <property type="project" value="TreeGrafter"/>
</dbReference>
<dbReference type="GO" id="GO:0005829">
    <property type="term" value="C:cytosol"/>
    <property type="evidence" value="ECO:0007669"/>
    <property type="project" value="TreeGrafter"/>
</dbReference>
<dbReference type="GO" id="GO:0016887">
    <property type="term" value="F:ATP hydrolysis activity"/>
    <property type="evidence" value="ECO:0007669"/>
    <property type="project" value="TreeGrafter"/>
</dbReference>
<sequence>MHRPKPVTPGRSWRQVLHRVTGVNLGPSAGELAERELVARLRTPIVGCRRVAVISRKGGIGKTTTTVALGHTLASHRGDRVIALDANPDAGSMAFRIERQTASTLTQLLAEADTLHRYADVRSHTSQSDSRLEVLASDNDPAISEALGEDGYRRALRVLEDHYNLILVDTGTGVLDPATQGILRMADQLVICAAPTIDGGKVAALTLDWLDEHGYDELVRQAVVVLNQVGADTDVDVSSIERHFSRRCRRTVRVPWDPHLATGGQVDLSSLRRSTRRAYLELGAAVADGFALGGEE</sequence>
<dbReference type="SUPFAM" id="SSF52540">
    <property type="entry name" value="P-loop containing nucleoside triphosphate hydrolases"/>
    <property type="match status" value="1"/>
</dbReference>
<keyword evidence="3" id="KW-1185">Reference proteome</keyword>
<comment type="caution">
    <text evidence="2">The sequence shown here is derived from an EMBL/GenBank/DDBJ whole genome shotgun (WGS) entry which is preliminary data.</text>
</comment>
<dbReference type="GO" id="GO:0051782">
    <property type="term" value="P:negative regulation of cell division"/>
    <property type="evidence" value="ECO:0007669"/>
    <property type="project" value="TreeGrafter"/>
</dbReference>
<dbReference type="PANTHER" id="PTHR43384">
    <property type="entry name" value="SEPTUM SITE-DETERMINING PROTEIN MIND HOMOLOG, CHLOROPLASTIC-RELATED"/>
    <property type="match status" value="1"/>
</dbReference>